<feature type="compositionally biased region" description="Low complexity" evidence="1">
    <location>
        <begin position="280"/>
        <end position="290"/>
    </location>
</feature>
<dbReference type="AlphaFoldDB" id="A0A0A1TFV9"/>
<feature type="compositionally biased region" description="Basic and acidic residues" evidence="1">
    <location>
        <begin position="507"/>
        <end position="545"/>
    </location>
</feature>
<evidence type="ECO:0000259" key="2">
    <source>
        <dbReference type="Pfam" id="PF11274"/>
    </source>
</evidence>
<dbReference type="STRING" id="1531966.A0A0A1TFV9"/>
<dbReference type="PANTHER" id="PTHR40370">
    <property type="entry name" value="EXPRESSED PROTEIN"/>
    <property type="match status" value="1"/>
</dbReference>
<evidence type="ECO:0000256" key="1">
    <source>
        <dbReference type="SAM" id="MobiDB-lite"/>
    </source>
</evidence>
<dbReference type="OrthoDB" id="5403181at2759"/>
<name>A0A0A1TFV9_9HYPO</name>
<dbReference type="EMBL" id="CDHN01000002">
    <property type="protein sequence ID" value="CEJ89255.1"/>
    <property type="molecule type" value="Genomic_DNA"/>
</dbReference>
<evidence type="ECO:0000313" key="3">
    <source>
        <dbReference type="EMBL" id="CEJ89255.1"/>
    </source>
</evidence>
<dbReference type="SUPFAM" id="SSF55961">
    <property type="entry name" value="Bet v1-like"/>
    <property type="match status" value="1"/>
</dbReference>
<reference evidence="3 4" key="1">
    <citation type="journal article" date="2015" name="Genome Announc.">
        <title>Draft Genome Sequence and Gene Annotation of the Entomopathogenic Fungus Verticillium hemipterigenum.</title>
        <authorList>
            <person name="Horn F."/>
            <person name="Habel A."/>
            <person name="Scharf D.H."/>
            <person name="Dworschak J."/>
            <person name="Brakhage A.A."/>
            <person name="Guthke R."/>
            <person name="Hertweck C."/>
            <person name="Linde J."/>
        </authorList>
    </citation>
    <scope>NUCLEOTIDE SEQUENCE [LARGE SCALE GENOMIC DNA]</scope>
</reference>
<keyword evidence="4" id="KW-1185">Reference proteome</keyword>
<organism evidence="3 4">
    <name type="scientific">[Torrubiella] hemipterigena</name>
    <dbReference type="NCBI Taxonomy" id="1531966"/>
    <lineage>
        <taxon>Eukaryota</taxon>
        <taxon>Fungi</taxon>
        <taxon>Dikarya</taxon>
        <taxon>Ascomycota</taxon>
        <taxon>Pezizomycotina</taxon>
        <taxon>Sordariomycetes</taxon>
        <taxon>Hypocreomycetidae</taxon>
        <taxon>Hypocreales</taxon>
        <taxon>Clavicipitaceae</taxon>
        <taxon>Clavicipitaceae incertae sedis</taxon>
        <taxon>'Torrubiella' clade</taxon>
    </lineage>
</organism>
<dbReference type="Gene3D" id="3.30.530.20">
    <property type="match status" value="1"/>
</dbReference>
<gene>
    <name evidence="3" type="ORF">VHEMI05109</name>
</gene>
<dbReference type="InterPro" id="IPR023393">
    <property type="entry name" value="START-like_dom_sf"/>
</dbReference>
<protein>
    <recommendedName>
        <fullName evidence="2">DUF3074 domain-containing protein</fullName>
    </recommendedName>
</protein>
<feature type="compositionally biased region" description="Polar residues" evidence="1">
    <location>
        <begin position="361"/>
        <end position="379"/>
    </location>
</feature>
<proteinExistence type="predicted"/>
<feature type="region of interest" description="Disordered" evidence="1">
    <location>
        <begin position="347"/>
        <end position="379"/>
    </location>
</feature>
<accession>A0A0A1TFV9</accession>
<feature type="domain" description="DUF3074" evidence="2">
    <location>
        <begin position="122"/>
        <end position="337"/>
    </location>
</feature>
<dbReference type="InterPro" id="IPR024500">
    <property type="entry name" value="DUF3074"/>
</dbReference>
<feature type="compositionally biased region" description="Basic residues" evidence="1">
    <location>
        <begin position="497"/>
        <end position="506"/>
    </location>
</feature>
<dbReference type="PANTHER" id="PTHR40370:SF1">
    <property type="entry name" value="DUF3074 DOMAIN-CONTAINING PROTEIN"/>
    <property type="match status" value="1"/>
</dbReference>
<feature type="region of interest" description="Disordered" evidence="1">
    <location>
        <begin position="472"/>
        <end position="545"/>
    </location>
</feature>
<feature type="region of interest" description="Disordered" evidence="1">
    <location>
        <begin position="261"/>
        <end position="297"/>
    </location>
</feature>
<dbReference type="Pfam" id="PF11274">
    <property type="entry name" value="DUF3074"/>
    <property type="match status" value="1"/>
</dbReference>
<evidence type="ECO:0000313" key="4">
    <source>
        <dbReference type="Proteomes" id="UP000039046"/>
    </source>
</evidence>
<dbReference type="HOGENOM" id="CLU_022947_0_0_1"/>
<sequence>MSNHHEPLQALEPVEWDQVPKGDDLCQFLQSVFDRALLVVDSVPSSASTAPSEPVGRLRAKTESAVNSTAGQQLQTLESSQKAIEAAQRLQKDWKEVKINPRDNPRSINVFKLAAKDGKGSWFARQSVHEELSFDDWKLGLKKEFAETMKVQGAPGSGSIRGIGADKVVEHIAVDSAGELDIFQLSAQFPGPTSPRDFVTLLLTSDLSYRSPDTGQPLRQYIVVSKPCLHEACPTRPGIIRGQYESVEIIREVLIDRHTSKRSQSSTDLRLPGDRRSLQSSATPNTTTDDTPAKQHTSVEWLMVTRSDPGGSVPRFLIEKGTPPGIVGDAGKFMSWVIDNAARGFADPEPVAADAPKDAQDQNPEQESTAQATPTIHVGNNTEQTDYAQDEPMPNSNGIYGILAGIFGAASTVVPTSLIQTFSGSLSNGGSDIGSLSSAAIPEEGESSFSDDSSVQSFTSAIEKRLTAEKEQVDTLLGEQSEDSRSISSQPMNKELRKLHERRQKLERKLSEMQTKRLGEKEKDEASMNKKREKHEKEVAKQEEKYNKELRKLEEKKEQEARRAERRRRKTIEKEQKSNLGLEVDRLRAERDLAVKHAQLLQDQVRELQNQNTMLVAKLGRLGVIDGSELSKAATSSI</sequence>
<dbReference type="Proteomes" id="UP000039046">
    <property type="component" value="Unassembled WGS sequence"/>
</dbReference>